<keyword evidence="2" id="KW-0326">Glycosidase</keyword>
<keyword evidence="1" id="KW-0378">Hydrolase</keyword>
<dbReference type="InterPro" id="IPR013320">
    <property type="entry name" value="ConA-like_dom_sf"/>
</dbReference>
<feature type="signal peptide" evidence="4">
    <location>
        <begin position="1"/>
        <end position="25"/>
    </location>
</feature>
<keyword evidence="3" id="KW-0472">Membrane</keyword>
<dbReference type="Proteomes" id="UP000287651">
    <property type="component" value="Unassembled WGS sequence"/>
</dbReference>
<dbReference type="InterPro" id="IPR044791">
    <property type="entry name" value="Beta-glucanase/XTH"/>
</dbReference>
<evidence type="ECO:0000256" key="2">
    <source>
        <dbReference type="ARBA" id="ARBA00023295"/>
    </source>
</evidence>
<organism evidence="6 7">
    <name type="scientific">Ensete ventricosum</name>
    <name type="common">Abyssinian banana</name>
    <name type="synonym">Musa ensete</name>
    <dbReference type="NCBI Taxonomy" id="4639"/>
    <lineage>
        <taxon>Eukaryota</taxon>
        <taxon>Viridiplantae</taxon>
        <taxon>Streptophyta</taxon>
        <taxon>Embryophyta</taxon>
        <taxon>Tracheophyta</taxon>
        <taxon>Spermatophyta</taxon>
        <taxon>Magnoliopsida</taxon>
        <taxon>Liliopsida</taxon>
        <taxon>Zingiberales</taxon>
        <taxon>Musaceae</taxon>
        <taxon>Ensete</taxon>
    </lineage>
</organism>
<keyword evidence="3" id="KW-1133">Transmembrane helix</keyword>
<dbReference type="Pfam" id="PF00722">
    <property type="entry name" value="Glyco_hydro_16"/>
    <property type="match status" value="1"/>
</dbReference>
<dbReference type="InterPro" id="IPR000757">
    <property type="entry name" value="Beta-glucanase-like"/>
</dbReference>
<dbReference type="GO" id="GO:0005975">
    <property type="term" value="P:carbohydrate metabolic process"/>
    <property type="evidence" value="ECO:0007669"/>
    <property type="project" value="InterPro"/>
</dbReference>
<name>A0A426ZHA9_ENSVE</name>
<dbReference type="PANTHER" id="PTHR31062">
    <property type="entry name" value="XYLOGLUCAN ENDOTRANSGLUCOSYLASE/HYDROLASE PROTEIN 8-RELATED"/>
    <property type="match status" value="1"/>
</dbReference>
<dbReference type="AlphaFoldDB" id="A0A426ZHA9"/>
<dbReference type="SUPFAM" id="SSF49899">
    <property type="entry name" value="Concanavalin A-like lectins/glucanases"/>
    <property type="match status" value="1"/>
</dbReference>
<dbReference type="EMBL" id="AMZH03006619">
    <property type="protein sequence ID" value="RRT63372.1"/>
    <property type="molecule type" value="Genomic_DNA"/>
</dbReference>
<evidence type="ECO:0000313" key="7">
    <source>
        <dbReference type="Proteomes" id="UP000287651"/>
    </source>
</evidence>
<proteinExistence type="predicted"/>
<accession>A0A426ZHA9</accession>
<protein>
    <recommendedName>
        <fullName evidence="5">GH16 domain-containing protein</fullName>
    </recommendedName>
</protein>
<sequence length="186" mass="20457">MAATLPGASSMVLFFLLSLVAATEALDVPTLTFGDGFSHLFGNDNLIRSADDRSVRLTLNRYSGRGRDVLVATFVVFFLLRGECVTMWCMRFSGSGFISSDLYEHGFFSASIKLPKDYTAGVVVAFYVGHRHPMLLLLLLLPSSLVVLFVLPAIAFLLQNSSESSVLFVAYKCIPHISLQFFDLSL</sequence>
<feature type="transmembrane region" description="Helical" evidence="3">
    <location>
        <begin position="135"/>
        <end position="158"/>
    </location>
</feature>
<dbReference type="Gene3D" id="2.60.120.200">
    <property type="match status" value="1"/>
</dbReference>
<evidence type="ECO:0000259" key="5">
    <source>
        <dbReference type="Pfam" id="PF00722"/>
    </source>
</evidence>
<evidence type="ECO:0000256" key="4">
    <source>
        <dbReference type="SAM" id="SignalP"/>
    </source>
</evidence>
<reference evidence="6 7" key="1">
    <citation type="journal article" date="2014" name="Agronomy (Basel)">
        <title>A Draft Genome Sequence for Ensete ventricosum, the Drought-Tolerant Tree Against Hunger.</title>
        <authorList>
            <person name="Harrison J."/>
            <person name="Moore K.A."/>
            <person name="Paszkiewicz K."/>
            <person name="Jones T."/>
            <person name="Grant M."/>
            <person name="Ambacheew D."/>
            <person name="Muzemil S."/>
            <person name="Studholme D.J."/>
        </authorList>
    </citation>
    <scope>NUCLEOTIDE SEQUENCE [LARGE SCALE GENOMIC DNA]</scope>
</reference>
<dbReference type="GO" id="GO:0004553">
    <property type="term" value="F:hydrolase activity, hydrolyzing O-glycosyl compounds"/>
    <property type="evidence" value="ECO:0007669"/>
    <property type="project" value="InterPro"/>
</dbReference>
<feature type="domain" description="GH16" evidence="5">
    <location>
        <begin position="61"/>
        <end position="128"/>
    </location>
</feature>
<evidence type="ECO:0000256" key="1">
    <source>
        <dbReference type="ARBA" id="ARBA00022801"/>
    </source>
</evidence>
<feature type="transmembrane region" description="Helical" evidence="3">
    <location>
        <begin position="69"/>
        <end position="90"/>
    </location>
</feature>
<gene>
    <name evidence="6" type="ORF">B296_00042747</name>
</gene>
<comment type="caution">
    <text evidence="6">The sequence shown here is derived from an EMBL/GenBank/DDBJ whole genome shotgun (WGS) entry which is preliminary data.</text>
</comment>
<evidence type="ECO:0000256" key="3">
    <source>
        <dbReference type="SAM" id="Phobius"/>
    </source>
</evidence>
<keyword evidence="3" id="KW-0812">Transmembrane</keyword>
<keyword evidence="4" id="KW-0732">Signal</keyword>
<feature type="chain" id="PRO_5019206102" description="GH16 domain-containing protein" evidence="4">
    <location>
        <begin position="26"/>
        <end position="186"/>
    </location>
</feature>
<evidence type="ECO:0000313" key="6">
    <source>
        <dbReference type="EMBL" id="RRT63372.1"/>
    </source>
</evidence>